<organism evidence="2 3">
    <name type="scientific">Helicoverpa armigera</name>
    <name type="common">Cotton bollworm</name>
    <name type="synonym">Heliothis armigera</name>
    <dbReference type="NCBI Taxonomy" id="29058"/>
    <lineage>
        <taxon>Eukaryota</taxon>
        <taxon>Metazoa</taxon>
        <taxon>Ecdysozoa</taxon>
        <taxon>Arthropoda</taxon>
        <taxon>Hexapoda</taxon>
        <taxon>Insecta</taxon>
        <taxon>Pterygota</taxon>
        <taxon>Neoptera</taxon>
        <taxon>Endopterygota</taxon>
        <taxon>Lepidoptera</taxon>
        <taxon>Glossata</taxon>
        <taxon>Ditrysia</taxon>
        <taxon>Noctuoidea</taxon>
        <taxon>Noctuidae</taxon>
        <taxon>Heliothinae</taxon>
        <taxon>Helicoverpa</taxon>
    </lineage>
</organism>
<proteinExistence type="predicted"/>
<feature type="transmembrane region" description="Helical" evidence="1">
    <location>
        <begin position="20"/>
        <end position="42"/>
    </location>
</feature>
<feature type="transmembrane region" description="Helical" evidence="1">
    <location>
        <begin position="49"/>
        <end position="66"/>
    </location>
</feature>
<sequence length="108" mass="12329">MRITRAPNNAEVEVSQNSKIFALASLAASFLNTFFFTFSYFNIPIFKKFCARFACGFFTLRIFLLYKFRCFSDPNSNIFALAALAATSLYGCLYFSTFFCLTYQEGNS</sequence>
<gene>
    <name evidence="2" type="primary">HaOG204898</name>
    <name evidence="2" type="ORF">B5X24_HaOG204898</name>
</gene>
<dbReference type="AlphaFoldDB" id="A0A2W1BMQ9"/>
<dbReference type="Proteomes" id="UP000249218">
    <property type="component" value="Unassembled WGS sequence"/>
</dbReference>
<keyword evidence="1" id="KW-1133">Transmembrane helix</keyword>
<keyword evidence="1" id="KW-0472">Membrane</keyword>
<accession>A0A2W1BMQ9</accession>
<feature type="transmembrane region" description="Helical" evidence="1">
    <location>
        <begin position="78"/>
        <end position="103"/>
    </location>
</feature>
<name>A0A2W1BMQ9_HELAM</name>
<keyword evidence="1" id="KW-0812">Transmembrane</keyword>
<keyword evidence="3" id="KW-1185">Reference proteome</keyword>
<evidence type="ECO:0000313" key="2">
    <source>
        <dbReference type="EMBL" id="PZC76218.1"/>
    </source>
</evidence>
<protein>
    <submittedName>
        <fullName evidence="2">Uncharacterized protein</fullName>
    </submittedName>
</protein>
<evidence type="ECO:0000256" key="1">
    <source>
        <dbReference type="SAM" id="Phobius"/>
    </source>
</evidence>
<evidence type="ECO:0000313" key="3">
    <source>
        <dbReference type="Proteomes" id="UP000249218"/>
    </source>
</evidence>
<reference evidence="2 3" key="1">
    <citation type="journal article" date="2017" name="BMC Biol.">
        <title>Genomic innovations, transcriptional plasticity and gene loss underlying the evolution and divergence of two highly polyphagous and invasive Helicoverpa pest species.</title>
        <authorList>
            <person name="Pearce S.L."/>
            <person name="Clarke D.F."/>
            <person name="East P.D."/>
            <person name="Elfekih S."/>
            <person name="Gordon K.H."/>
            <person name="Jermiin L.S."/>
            <person name="McGaughran A."/>
            <person name="Oakeshott J.G."/>
            <person name="Papanikolaou A."/>
            <person name="Perera O.P."/>
            <person name="Rane R.V."/>
            <person name="Richards S."/>
            <person name="Tay W.T."/>
            <person name="Walsh T.K."/>
            <person name="Anderson A."/>
            <person name="Anderson C.J."/>
            <person name="Asgari S."/>
            <person name="Board P.G."/>
            <person name="Bretschneider A."/>
            <person name="Campbell P.M."/>
            <person name="Chertemps T."/>
            <person name="Christeller J.T."/>
            <person name="Coppin C.W."/>
            <person name="Downes S.J."/>
            <person name="Duan G."/>
            <person name="Farnsworth C.A."/>
            <person name="Good R.T."/>
            <person name="Han L.B."/>
            <person name="Han Y.C."/>
            <person name="Hatje K."/>
            <person name="Horne I."/>
            <person name="Huang Y.P."/>
            <person name="Hughes D.S."/>
            <person name="Jacquin-Joly E."/>
            <person name="James W."/>
            <person name="Jhangiani S."/>
            <person name="Kollmar M."/>
            <person name="Kuwar S.S."/>
            <person name="Li S."/>
            <person name="Liu N.Y."/>
            <person name="Maibeche M.T."/>
            <person name="Miller J.R."/>
            <person name="Montagne N."/>
            <person name="Perry T."/>
            <person name="Qu J."/>
            <person name="Song S.V."/>
            <person name="Sutton G.G."/>
            <person name="Vogel H."/>
            <person name="Walenz B.P."/>
            <person name="Xu W."/>
            <person name="Zhang H.J."/>
            <person name="Zou Z."/>
            <person name="Batterham P."/>
            <person name="Edwards O.R."/>
            <person name="Feyereisen R."/>
            <person name="Gibbs R.A."/>
            <person name="Heckel D.G."/>
            <person name="McGrath A."/>
            <person name="Robin C."/>
            <person name="Scherer S.E."/>
            <person name="Worley K.C."/>
            <person name="Wu Y.D."/>
        </authorList>
    </citation>
    <scope>NUCLEOTIDE SEQUENCE [LARGE SCALE GENOMIC DNA]</scope>
    <source>
        <strain evidence="2">Harm_GR_Male_#8</strain>
        <tissue evidence="2">Whole organism</tissue>
    </source>
</reference>
<dbReference type="EMBL" id="KZ149965">
    <property type="protein sequence ID" value="PZC76218.1"/>
    <property type="molecule type" value="Genomic_DNA"/>
</dbReference>